<organism evidence="2 3">
    <name type="scientific">Moritella viscosa</name>
    <dbReference type="NCBI Taxonomy" id="80854"/>
    <lineage>
        <taxon>Bacteria</taxon>
        <taxon>Pseudomonadati</taxon>
        <taxon>Pseudomonadota</taxon>
        <taxon>Gammaproteobacteria</taxon>
        <taxon>Alteromonadales</taxon>
        <taxon>Moritellaceae</taxon>
        <taxon>Moritella</taxon>
    </lineage>
</organism>
<evidence type="ECO:0000313" key="2">
    <source>
        <dbReference type="EMBL" id="SGZ17440.1"/>
    </source>
</evidence>
<dbReference type="AlphaFoldDB" id="A0A1L0AMG1"/>
<dbReference type="EMBL" id="FPLD01000131">
    <property type="protein sequence ID" value="SGZ17440.1"/>
    <property type="molecule type" value="Genomic_DNA"/>
</dbReference>
<gene>
    <name evidence="2" type="ORF">NVI5450_4520</name>
</gene>
<proteinExistence type="predicted"/>
<evidence type="ECO:0000313" key="3">
    <source>
        <dbReference type="Proteomes" id="UP000183794"/>
    </source>
</evidence>
<feature type="compositionally biased region" description="Polar residues" evidence="1">
    <location>
        <begin position="38"/>
        <end position="47"/>
    </location>
</feature>
<accession>A0A1L0AMG1</accession>
<protein>
    <submittedName>
        <fullName evidence="2">Deoxyribose-phosphate aldolase-2-deoxy-D-ribose 5-phosphate aldolase-Phosphodeoxyriboaldolase</fullName>
    </submittedName>
</protein>
<sequence>MMNFPKESEMQIETLTEYMDNLIAQSKHKKLLKESRETSFANASHEPTYTKRNKSNIKDYIKTL</sequence>
<feature type="region of interest" description="Disordered" evidence="1">
    <location>
        <begin position="36"/>
        <end position="55"/>
    </location>
</feature>
<dbReference type="RefSeq" id="WP_075518554.1">
    <property type="nucleotide sequence ID" value="NZ_FPLD01000131.1"/>
</dbReference>
<dbReference type="Proteomes" id="UP000183794">
    <property type="component" value="Unassembled WGS sequence"/>
</dbReference>
<name>A0A1L0AMG1_9GAMM</name>
<reference evidence="2 3" key="1">
    <citation type="submission" date="2016-11" db="EMBL/GenBank/DDBJ databases">
        <authorList>
            <person name="Jaros S."/>
            <person name="Januszkiewicz K."/>
            <person name="Wedrychowicz H."/>
        </authorList>
    </citation>
    <scope>NUCLEOTIDE SEQUENCE [LARGE SCALE GENOMIC DNA]</scope>
    <source>
        <strain evidence="2">NVI 5450</strain>
    </source>
</reference>
<evidence type="ECO:0000256" key="1">
    <source>
        <dbReference type="SAM" id="MobiDB-lite"/>
    </source>
</evidence>